<keyword evidence="1" id="KW-0812">Transmembrane</keyword>
<evidence type="ECO:0000256" key="1">
    <source>
        <dbReference type="SAM" id="Phobius"/>
    </source>
</evidence>
<protein>
    <recommendedName>
        <fullName evidence="4">Secreted protein with PEP-CTERM sorting signal</fullName>
    </recommendedName>
</protein>
<dbReference type="RefSeq" id="WP_380724529.1">
    <property type="nucleotide sequence ID" value="NZ_JBHTLK010000091.1"/>
</dbReference>
<dbReference type="EMBL" id="JBHTLK010000091">
    <property type="protein sequence ID" value="MFD1149116.1"/>
    <property type="molecule type" value="Genomic_DNA"/>
</dbReference>
<sequence>MLFAQGDPMDMSSPILTVLAIATLVAALVVGLRALWHNRKR</sequence>
<evidence type="ECO:0000313" key="2">
    <source>
        <dbReference type="EMBL" id="MFD1149116.1"/>
    </source>
</evidence>
<comment type="caution">
    <text evidence="2">The sequence shown here is derived from an EMBL/GenBank/DDBJ whole genome shotgun (WGS) entry which is preliminary data.</text>
</comment>
<accession>A0ABW3QWK6</accession>
<keyword evidence="3" id="KW-1185">Reference proteome</keyword>
<reference evidence="3" key="1">
    <citation type="journal article" date="2019" name="Int. J. Syst. Evol. Microbiol.">
        <title>The Global Catalogue of Microorganisms (GCM) 10K type strain sequencing project: providing services to taxonomists for standard genome sequencing and annotation.</title>
        <authorList>
            <consortium name="The Broad Institute Genomics Platform"/>
            <consortium name="The Broad Institute Genome Sequencing Center for Infectious Disease"/>
            <person name="Wu L."/>
            <person name="Ma J."/>
        </authorList>
    </citation>
    <scope>NUCLEOTIDE SEQUENCE [LARGE SCALE GENOMIC DNA]</scope>
    <source>
        <strain evidence="3">CCUG 60214</strain>
    </source>
</reference>
<keyword evidence="1" id="KW-0472">Membrane</keyword>
<feature type="transmembrane region" description="Helical" evidence="1">
    <location>
        <begin position="15"/>
        <end position="36"/>
    </location>
</feature>
<dbReference type="Proteomes" id="UP001597168">
    <property type="component" value="Unassembled WGS sequence"/>
</dbReference>
<evidence type="ECO:0008006" key="4">
    <source>
        <dbReference type="Google" id="ProtNLM"/>
    </source>
</evidence>
<keyword evidence="1" id="KW-1133">Transmembrane helix</keyword>
<gene>
    <name evidence="2" type="ORF">ACFQ3T_18445</name>
</gene>
<proteinExistence type="predicted"/>
<organism evidence="2 3">
    <name type="scientific">Saccharothrix hoggarensis</name>
    <dbReference type="NCBI Taxonomy" id="913853"/>
    <lineage>
        <taxon>Bacteria</taxon>
        <taxon>Bacillati</taxon>
        <taxon>Actinomycetota</taxon>
        <taxon>Actinomycetes</taxon>
        <taxon>Pseudonocardiales</taxon>
        <taxon>Pseudonocardiaceae</taxon>
        <taxon>Saccharothrix</taxon>
    </lineage>
</organism>
<evidence type="ECO:0000313" key="3">
    <source>
        <dbReference type="Proteomes" id="UP001597168"/>
    </source>
</evidence>
<name>A0ABW3QWK6_9PSEU</name>